<dbReference type="InterPro" id="IPR001128">
    <property type="entry name" value="Cyt_P450"/>
</dbReference>
<accession>A0ABW3M8F5</accession>
<proteinExistence type="inferred from homology"/>
<reference evidence="3" key="1">
    <citation type="journal article" date="2019" name="Int. J. Syst. Evol. Microbiol.">
        <title>The Global Catalogue of Microorganisms (GCM) 10K type strain sequencing project: providing services to taxonomists for standard genome sequencing and annotation.</title>
        <authorList>
            <consortium name="The Broad Institute Genomics Platform"/>
            <consortium name="The Broad Institute Genome Sequencing Center for Infectious Disease"/>
            <person name="Wu L."/>
            <person name="Ma J."/>
        </authorList>
    </citation>
    <scope>NUCLEOTIDE SEQUENCE [LARGE SCALE GENOMIC DNA]</scope>
    <source>
        <strain evidence="3">JCM 31486</strain>
    </source>
</reference>
<dbReference type="Pfam" id="PF00067">
    <property type="entry name" value="p450"/>
    <property type="match status" value="1"/>
</dbReference>
<dbReference type="InterPro" id="IPR036396">
    <property type="entry name" value="Cyt_P450_sf"/>
</dbReference>
<name>A0ABW3M8F5_9PSEU</name>
<comment type="similarity">
    <text evidence="1">Belongs to the cytochrome P450 family.</text>
</comment>
<organism evidence="2 3">
    <name type="scientific">Kibdelosporangium lantanae</name>
    <dbReference type="NCBI Taxonomy" id="1497396"/>
    <lineage>
        <taxon>Bacteria</taxon>
        <taxon>Bacillati</taxon>
        <taxon>Actinomycetota</taxon>
        <taxon>Actinomycetes</taxon>
        <taxon>Pseudonocardiales</taxon>
        <taxon>Pseudonocardiaceae</taxon>
        <taxon>Kibdelosporangium</taxon>
    </lineage>
</organism>
<dbReference type="SUPFAM" id="SSF48264">
    <property type="entry name" value="Cytochrome P450"/>
    <property type="match status" value="1"/>
</dbReference>
<sequence>MGTPHQRSVDRDDRERTIAAGKNMRGYLEQFVTSLTVTEEDVDAQPSFTHALLREGQLDHDELVSMLILLLIAGHETTVNLIGNAVVALVNHPDQLPLLRDHAPEAVEE</sequence>
<evidence type="ECO:0000313" key="2">
    <source>
        <dbReference type="EMBL" id="MFD1046881.1"/>
    </source>
</evidence>
<dbReference type="Gene3D" id="1.10.630.10">
    <property type="entry name" value="Cytochrome P450"/>
    <property type="match status" value="1"/>
</dbReference>
<gene>
    <name evidence="2" type="ORF">ACFQ1S_15675</name>
</gene>
<keyword evidence="3" id="KW-1185">Reference proteome</keyword>
<evidence type="ECO:0000313" key="3">
    <source>
        <dbReference type="Proteomes" id="UP001597045"/>
    </source>
</evidence>
<evidence type="ECO:0000256" key="1">
    <source>
        <dbReference type="ARBA" id="ARBA00010617"/>
    </source>
</evidence>
<dbReference type="Proteomes" id="UP001597045">
    <property type="component" value="Unassembled WGS sequence"/>
</dbReference>
<dbReference type="PANTHER" id="PTHR46696:SF1">
    <property type="entry name" value="CYTOCHROME P450 YJIB-RELATED"/>
    <property type="match status" value="1"/>
</dbReference>
<dbReference type="PANTHER" id="PTHR46696">
    <property type="entry name" value="P450, PUTATIVE (EUROFUNG)-RELATED"/>
    <property type="match status" value="1"/>
</dbReference>
<comment type="caution">
    <text evidence="2">The sequence shown here is derived from an EMBL/GenBank/DDBJ whole genome shotgun (WGS) entry which is preliminary data.</text>
</comment>
<feature type="non-terminal residue" evidence="2">
    <location>
        <position position="109"/>
    </location>
</feature>
<dbReference type="EMBL" id="JBHTIS010000828">
    <property type="protein sequence ID" value="MFD1046881.1"/>
    <property type="molecule type" value="Genomic_DNA"/>
</dbReference>
<protein>
    <submittedName>
        <fullName evidence="2">Cytochrome P450</fullName>
    </submittedName>
</protein>